<dbReference type="EMBL" id="VRMG01000009">
    <property type="protein sequence ID" value="TXN29312.1"/>
    <property type="molecule type" value="Genomic_DNA"/>
</dbReference>
<dbReference type="AlphaFoldDB" id="A0A5C8ULU7"/>
<sequence length="79" mass="8310">MVSIETADEPLFAGVEVGNVDAELGGALTVGIIAAAHGKDRLLYLHMVDTAHVTAFTREQVEDLMQGLANCLMVLEVGA</sequence>
<name>A0A5C8ULU7_9MICO</name>
<keyword evidence="2" id="KW-1185">Reference proteome</keyword>
<dbReference type="RefSeq" id="WP_147784330.1">
    <property type="nucleotide sequence ID" value="NZ_VRMG01000009.1"/>
</dbReference>
<gene>
    <name evidence="1" type="ORF">FVP33_14125</name>
</gene>
<dbReference type="Proteomes" id="UP000321379">
    <property type="component" value="Unassembled WGS sequence"/>
</dbReference>
<comment type="caution">
    <text evidence="1">The sequence shown here is derived from an EMBL/GenBank/DDBJ whole genome shotgun (WGS) entry which is preliminary data.</text>
</comment>
<protein>
    <submittedName>
        <fullName evidence="1">Uncharacterized protein</fullName>
    </submittedName>
</protein>
<evidence type="ECO:0000313" key="2">
    <source>
        <dbReference type="Proteomes" id="UP000321379"/>
    </source>
</evidence>
<evidence type="ECO:0000313" key="1">
    <source>
        <dbReference type="EMBL" id="TXN29312.1"/>
    </source>
</evidence>
<reference evidence="1 2" key="1">
    <citation type="submission" date="2019-08" db="EMBL/GenBank/DDBJ databases">
        <title>Bacterial whole genome sequence for Glaciihabitans sp. CHu50b-6-2.</title>
        <authorList>
            <person name="Jin L."/>
        </authorList>
    </citation>
    <scope>NUCLEOTIDE SEQUENCE [LARGE SCALE GENOMIC DNA]</scope>
    <source>
        <strain evidence="1 2">CHu50b-6-2</strain>
    </source>
</reference>
<organism evidence="1 2">
    <name type="scientific">Lacisediminihabitans profunda</name>
    <dbReference type="NCBI Taxonomy" id="2594790"/>
    <lineage>
        <taxon>Bacteria</taxon>
        <taxon>Bacillati</taxon>
        <taxon>Actinomycetota</taxon>
        <taxon>Actinomycetes</taxon>
        <taxon>Micrococcales</taxon>
        <taxon>Microbacteriaceae</taxon>
        <taxon>Lacisediminihabitans</taxon>
    </lineage>
</organism>
<accession>A0A5C8ULU7</accession>
<proteinExistence type="predicted"/>